<evidence type="ECO:0000256" key="6">
    <source>
        <dbReference type="PIRSR" id="PIRSR016020-1"/>
    </source>
</evidence>
<dbReference type="PANTHER" id="PTHR11122:SF13">
    <property type="entry name" value="GLUCOSE-6-PHOSPHATE 1-EPIMERASE"/>
    <property type="match status" value="1"/>
</dbReference>
<dbReference type="OrthoDB" id="1659429at2759"/>
<proteinExistence type="inferred from homology"/>
<dbReference type="GO" id="GO:0005737">
    <property type="term" value="C:cytoplasm"/>
    <property type="evidence" value="ECO:0000318"/>
    <property type="project" value="GO_Central"/>
</dbReference>
<dbReference type="GO" id="GO:0005975">
    <property type="term" value="P:carbohydrate metabolic process"/>
    <property type="evidence" value="ECO:0007669"/>
    <property type="project" value="InterPro"/>
</dbReference>
<dbReference type="SUPFAM" id="SSF74650">
    <property type="entry name" value="Galactose mutarotase-like"/>
    <property type="match status" value="1"/>
</dbReference>
<evidence type="ECO:0000313" key="8">
    <source>
        <dbReference type="EMBL" id="GAQ90898.1"/>
    </source>
</evidence>
<dbReference type="Proteomes" id="UP000054558">
    <property type="component" value="Unassembled WGS sequence"/>
</dbReference>
<dbReference type="InterPro" id="IPR008183">
    <property type="entry name" value="Aldose_1/G6P_1-epimerase"/>
</dbReference>
<dbReference type="EC" id="5.1.3.15" evidence="3 5"/>
<evidence type="ECO:0000256" key="7">
    <source>
        <dbReference type="PIRSR" id="PIRSR016020-2"/>
    </source>
</evidence>
<evidence type="ECO:0000256" key="1">
    <source>
        <dbReference type="ARBA" id="ARBA00001096"/>
    </source>
</evidence>
<dbReference type="AlphaFoldDB" id="A0A1Y1IRY5"/>
<evidence type="ECO:0000256" key="2">
    <source>
        <dbReference type="ARBA" id="ARBA00005866"/>
    </source>
</evidence>
<dbReference type="Gene3D" id="2.70.98.10">
    <property type="match status" value="1"/>
</dbReference>
<dbReference type="GO" id="GO:0030246">
    <property type="term" value="F:carbohydrate binding"/>
    <property type="evidence" value="ECO:0007669"/>
    <property type="project" value="UniProtKB-UniRule"/>
</dbReference>
<evidence type="ECO:0000256" key="4">
    <source>
        <dbReference type="ARBA" id="ARBA00023235"/>
    </source>
</evidence>
<feature type="binding site" evidence="7">
    <location>
        <position position="90"/>
    </location>
    <ligand>
        <name>substrate</name>
    </ligand>
</feature>
<dbReference type="CDD" id="cd09020">
    <property type="entry name" value="D-hex-6-P-epi_like"/>
    <property type="match status" value="1"/>
</dbReference>
<dbReference type="GO" id="GO:0047938">
    <property type="term" value="F:glucose-6-phosphate 1-epimerase activity"/>
    <property type="evidence" value="ECO:0000318"/>
    <property type="project" value="GO_Central"/>
</dbReference>
<dbReference type="InterPro" id="IPR025532">
    <property type="entry name" value="G6P_1-epimerase"/>
</dbReference>
<dbReference type="InterPro" id="IPR011013">
    <property type="entry name" value="Gal_mutarotase_sf_dom"/>
</dbReference>
<dbReference type="STRING" id="105231.A0A1Y1IRY5"/>
<comment type="similarity">
    <text evidence="2 5">Belongs to the glucose-6-phosphate 1-epimerase family.</text>
</comment>
<feature type="binding site" evidence="7">
    <location>
        <position position="67"/>
    </location>
    <ligand>
        <name>substrate</name>
    </ligand>
</feature>
<dbReference type="PANTHER" id="PTHR11122">
    <property type="entry name" value="APOSPORY-ASSOCIATED PROTEIN C-RELATED"/>
    <property type="match status" value="1"/>
</dbReference>
<accession>A0A1Y1IRY5</accession>
<evidence type="ECO:0000256" key="5">
    <source>
        <dbReference type="PIRNR" id="PIRNR016020"/>
    </source>
</evidence>
<feature type="binding site" evidence="7">
    <location>
        <position position="85"/>
    </location>
    <ligand>
        <name>substrate</name>
    </ligand>
</feature>
<feature type="active site" evidence="6">
    <location>
        <position position="161"/>
    </location>
</feature>
<evidence type="ECO:0000256" key="3">
    <source>
        <dbReference type="ARBA" id="ARBA00012083"/>
    </source>
</evidence>
<protein>
    <recommendedName>
        <fullName evidence="3 5">glucose-6-phosphate 1-epimerase</fullName>
        <ecNumber evidence="3 5">5.1.3.15</ecNumber>
    </recommendedName>
</protein>
<keyword evidence="9" id="KW-1185">Reference proteome</keyword>
<dbReference type="EMBL" id="DF237648">
    <property type="protein sequence ID" value="GAQ90898.1"/>
    <property type="molecule type" value="Genomic_DNA"/>
</dbReference>
<keyword evidence="4 5" id="KW-0413">Isomerase</keyword>
<comment type="catalytic activity">
    <reaction evidence="1">
        <text>alpha-D-glucose 6-phosphate = beta-D-glucose 6-phosphate</text>
        <dbReference type="Rhea" id="RHEA:16249"/>
        <dbReference type="ChEBI" id="CHEBI:58225"/>
        <dbReference type="ChEBI" id="CHEBI:58247"/>
        <dbReference type="EC" id="5.1.3.15"/>
    </reaction>
</comment>
<dbReference type="OMA" id="TQALHSY"/>
<evidence type="ECO:0000313" key="9">
    <source>
        <dbReference type="Proteomes" id="UP000054558"/>
    </source>
</evidence>
<dbReference type="InterPro" id="IPR014718">
    <property type="entry name" value="GH-type_carb-bd"/>
</dbReference>
<reference evidence="8 9" key="1">
    <citation type="journal article" date="2014" name="Nat. Commun.">
        <title>Klebsormidium flaccidum genome reveals primary factors for plant terrestrial adaptation.</title>
        <authorList>
            <person name="Hori K."/>
            <person name="Maruyama F."/>
            <person name="Fujisawa T."/>
            <person name="Togashi T."/>
            <person name="Yamamoto N."/>
            <person name="Seo M."/>
            <person name="Sato S."/>
            <person name="Yamada T."/>
            <person name="Mori H."/>
            <person name="Tajima N."/>
            <person name="Moriyama T."/>
            <person name="Ikeuchi M."/>
            <person name="Watanabe M."/>
            <person name="Wada H."/>
            <person name="Kobayashi K."/>
            <person name="Saito M."/>
            <person name="Masuda T."/>
            <person name="Sasaki-Sekimoto Y."/>
            <person name="Mashiguchi K."/>
            <person name="Awai K."/>
            <person name="Shimojima M."/>
            <person name="Masuda S."/>
            <person name="Iwai M."/>
            <person name="Nobusawa T."/>
            <person name="Narise T."/>
            <person name="Kondo S."/>
            <person name="Saito H."/>
            <person name="Sato R."/>
            <person name="Murakawa M."/>
            <person name="Ihara Y."/>
            <person name="Oshima-Yamada Y."/>
            <person name="Ohtaka K."/>
            <person name="Satoh M."/>
            <person name="Sonobe K."/>
            <person name="Ishii M."/>
            <person name="Ohtani R."/>
            <person name="Kanamori-Sato M."/>
            <person name="Honoki R."/>
            <person name="Miyazaki D."/>
            <person name="Mochizuki H."/>
            <person name="Umetsu J."/>
            <person name="Higashi K."/>
            <person name="Shibata D."/>
            <person name="Kamiya Y."/>
            <person name="Sato N."/>
            <person name="Nakamura Y."/>
            <person name="Tabata S."/>
            <person name="Ida S."/>
            <person name="Kurokawa K."/>
            <person name="Ohta H."/>
        </authorList>
    </citation>
    <scope>NUCLEOTIDE SEQUENCE [LARGE SCALE GENOMIC DNA]</scope>
    <source>
        <strain evidence="8 9">NIES-2285</strain>
    </source>
</reference>
<gene>
    <name evidence="8" type="ORF">KFL_006990040</name>
</gene>
<dbReference type="Pfam" id="PF01263">
    <property type="entry name" value="Aldose_epim"/>
    <property type="match status" value="1"/>
</dbReference>
<name>A0A1Y1IRY5_KLENI</name>
<organism evidence="8 9">
    <name type="scientific">Klebsormidium nitens</name>
    <name type="common">Green alga</name>
    <name type="synonym">Ulothrix nitens</name>
    <dbReference type="NCBI Taxonomy" id="105231"/>
    <lineage>
        <taxon>Eukaryota</taxon>
        <taxon>Viridiplantae</taxon>
        <taxon>Streptophyta</taxon>
        <taxon>Klebsormidiophyceae</taxon>
        <taxon>Klebsormidiales</taxon>
        <taxon>Klebsormidiaceae</taxon>
        <taxon>Klebsormidium</taxon>
    </lineage>
</organism>
<feature type="active site" evidence="6">
    <location>
        <position position="265"/>
    </location>
</feature>
<sequence>MAGAAKPIVLTQSTEGLDKAVLKNADGTTAEVYLHGGHVTSWVSGSKKEELLFVSEKAIFKPPKAIRGGIPVCFPQFSDFGPLGQHGFARNQLWAVDTLEESLDGATLTLLLRSGQEELQKWPHKFELRMRVQIATNGNLVVQPSVKNIGIEDFTFTFALHTYFAVSDISNVEVTGVQGLEYLESLVTPRRKEKEERSAVDFKGEVDRIYLNTPDELRIVDRGNRTITLKKTGLPDAIVWNPWIEKAKATADLGDEEYHQFVCVEAAVVGDPVTLQPGQTWTAQQVLSVS</sequence>
<dbReference type="PIRSF" id="PIRSF016020">
    <property type="entry name" value="PHexose_mutarotase"/>
    <property type="match status" value="1"/>
</dbReference>